<dbReference type="SUPFAM" id="SSF56317">
    <property type="entry name" value="Carbon-nitrogen hydrolase"/>
    <property type="match status" value="1"/>
</dbReference>
<protein>
    <submittedName>
        <fullName evidence="3">N-carbamyl-D-amino acid amidohydrolase</fullName>
        <ecNumber evidence="3">3.5.1.77</ecNumber>
    </submittedName>
</protein>
<feature type="domain" description="CN hydrolase" evidence="2">
    <location>
        <begin position="18"/>
        <end position="263"/>
    </location>
</feature>
<keyword evidence="1 3" id="KW-0378">Hydrolase</keyword>
<dbReference type="KEGG" id="mdi:METDI4399"/>
<gene>
    <name evidence="3" type="ORF">METD_I4399</name>
</gene>
<evidence type="ECO:0000313" key="4">
    <source>
        <dbReference type="Proteomes" id="UP000008070"/>
    </source>
</evidence>
<organism evidence="3 4">
    <name type="scientific">Methylorubrum extorquens (strain DSM 6343 / CIP 106787 / DM4)</name>
    <name type="common">Methylobacterium extorquens</name>
    <dbReference type="NCBI Taxonomy" id="661410"/>
    <lineage>
        <taxon>Bacteria</taxon>
        <taxon>Pseudomonadati</taxon>
        <taxon>Pseudomonadota</taxon>
        <taxon>Alphaproteobacteria</taxon>
        <taxon>Hyphomicrobiales</taxon>
        <taxon>Methylobacteriaceae</taxon>
        <taxon>Methylorubrum</taxon>
    </lineage>
</organism>
<dbReference type="Pfam" id="PF00795">
    <property type="entry name" value="CN_hydrolase"/>
    <property type="match status" value="1"/>
</dbReference>
<reference evidence="4" key="1">
    <citation type="journal article" date="2009" name="PLoS ONE">
        <title>Methylobacterium genome sequences: a reference blueprint to investigate microbial metabolism of C1 compounds from natural and industrial sources.</title>
        <authorList>
            <person name="Vuilleumier S."/>
            <person name="Chistoserdova L."/>
            <person name="Lee M.-C."/>
            <person name="Bringel F."/>
            <person name="Lajus A."/>
            <person name="Zhou Y."/>
            <person name="Gourion B."/>
            <person name="Barbe V."/>
            <person name="Chang J."/>
            <person name="Cruveiller S."/>
            <person name="Dossat C."/>
            <person name="Gillett W."/>
            <person name="Gruffaz C."/>
            <person name="Haugen E."/>
            <person name="Hourcade E."/>
            <person name="Levy R."/>
            <person name="Mangenot S."/>
            <person name="Muller E."/>
            <person name="Nadalig T."/>
            <person name="Pagni M."/>
            <person name="Penny C."/>
            <person name="Peyraud R."/>
            <person name="Robinson D.G."/>
            <person name="Roche D."/>
            <person name="Rouy Z."/>
            <person name="Saenampechek C."/>
            <person name="Salvignol G."/>
            <person name="Vallenet D."/>
            <person name="Wu Z."/>
            <person name="Marx C.J."/>
            <person name="Vorholt J.A."/>
            <person name="Olson M.V."/>
            <person name="Kaul R."/>
            <person name="Weissenbach J."/>
            <person name="Medigue C."/>
            <person name="Lidstrom M.E."/>
        </authorList>
    </citation>
    <scope>NUCLEOTIDE SEQUENCE [LARGE SCALE GENOMIC DNA]</scope>
    <source>
        <strain evidence="4">DSM 6343 / CIP 106787 / DM4</strain>
    </source>
</reference>
<accession>C7CES6</accession>
<dbReference type="HOGENOM" id="CLU_030130_3_1_5"/>
<proteinExistence type="predicted"/>
<dbReference type="AlphaFoldDB" id="C7CES6"/>
<name>C7CES6_METED</name>
<dbReference type="PANTHER" id="PTHR43674">
    <property type="entry name" value="NITRILASE C965.09-RELATED"/>
    <property type="match status" value="1"/>
</dbReference>
<dbReference type="InterPro" id="IPR050345">
    <property type="entry name" value="Aliph_Amidase/BUP"/>
</dbReference>
<sequence>MISPRSLELAGTMKSGPITVACIQMAPRFGDTDANVARSLDLIGQAADDGASLVVLPELTNTGYVFETREEALALAETVPDGPTCRAWAKIAAERSLHIVAGMTEREGSSLYNSAVVIGPEGYIGTYRKMHLWDYENLYFEPGNKGLPVFETALGAIGVAICYDGWFPETYRLLALQGADIVCVPTNWVPIPGQVAGREAMANILAMAAAHTNSLFIACADRVGTERGQAFLGQSLIVSHTGWPAAGPASRTDEDIVSAEIDLGAARRARRWNSFNEVLRDRRTDVYGEMLGSDLPRRAY</sequence>
<dbReference type="Proteomes" id="UP000008070">
    <property type="component" value="Chromosome"/>
</dbReference>
<dbReference type="CDD" id="cd07580">
    <property type="entry name" value="nitrilase_2"/>
    <property type="match status" value="1"/>
</dbReference>
<dbReference type="PANTHER" id="PTHR43674:SF2">
    <property type="entry name" value="BETA-UREIDOPROPIONASE"/>
    <property type="match status" value="1"/>
</dbReference>
<dbReference type="Gene3D" id="3.60.110.10">
    <property type="entry name" value="Carbon-nitrogen hydrolase"/>
    <property type="match status" value="1"/>
</dbReference>
<dbReference type="InterPro" id="IPR036526">
    <property type="entry name" value="C-N_Hydrolase_sf"/>
</dbReference>
<dbReference type="GO" id="GO:0047417">
    <property type="term" value="F:N-carbamoyl-D-amino acid hydrolase activity"/>
    <property type="evidence" value="ECO:0007669"/>
    <property type="project" value="UniProtKB-EC"/>
</dbReference>
<dbReference type="InterPro" id="IPR003010">
    <property type="entry name" value="C-N_Hydrolase"/>
</dbReference>
<evidence type="ECO:0000256" key="1">
    <source>
        <dbReference type="ARBA" id="ARBA00022801"/>
    </source>
</evidence>
<evidence type="ECO:0000313" key="3">
    <source>
        <dbReference type="EMBL" id="CAX26028.1"/>
    </source>
</evidence>
<dbReference type="PROSITE" id="PS50263">
    <property type="entry name" value="CN_HYDROLASE"/>
    <property type="match status" value="1"/>
</dbReference>
<dbReference type="EC" id="3.5.1.77" evidence="3"/>
<evidence type="ECO:0000259" key="2">
    <source>
        <dbReference type="PROSITE" id="PS50263"/>
    </source>
</evidence>
<dbReference type="EMBL" id="FP103042">
    <property type="protein sequence ID" value="CAX26028.1"/>
    <property type="molecule type" value="Genomic_DNA"/>
</dbReference>